<dbReference type="InterPro" id="IPR013785">
    <property type="entry name" value="Aldolase_TIM"/>
</dbReference>
<name>A0A291RKD3_9NOCA</name>
<reference evidence="5 6" key="1">
    <citation type="submission" date="2017-10" db="EMBL/GenBank/DDBJ databases">
        <title>Comparative genomics between pathogenic Norcardia.</title>
        <authorList>
            <person name="Zeng L."/>
        </authorList>
    </citation>
    <scope>NUCLEOTIDE SEQUENCE [LARGE SCALE GENOMIC DNA]</scope>
    <source>
        <strain evidence="5 6">NC_YFY_NT001</strain>
    </source>
</reference>
<dbReference type="InterPro" id="IPR022998">
    <property type="entry name" value="ThiamineP_synth_TenI"/>
</dbReference>
<organism evidence="5 6">
    <name type="scientific">Nocardia terpenica</name>
    <dbReference type="NCBI Taxonomy" id="455432"/>
    <lineage>
        <taxon>Bacteria</taxon>
        <taxon>Bacillati</taxon>
        <taxon>Actinomycetota</taxon>
        <taxon>Actinomycetes</taxon>
        <taxon>Mycobacteriales</taxon>
        <taxon>Nocardiaceae</taxon>
        <taxon>Nocardia</taxon>
    </lineage>
</organism>
<feature type="domain" description="Thiamine phosphate synthase/TenI" evidence="4">
    <location>
        <begin position="49"/>
        <end position="230"/>
    </location>
</feature>
<dbReference type="PANTHER" id="PTHR20857:SF15">
    <property type="entry name" value="THIAMINE-PHOSPHATE SYNTHASE"/>
    <property type="match status" value="1"/>
</dbReference>
<dbReference type="SUPFAM" id="SSF51391">
    <property type="entry name" value="Thiamin phosphate synthase"/>
    <property type="match status" value="1"/>
</dbReference>
<dbReference type="GO" id="GO:0005737">
    <property type="term" value="C:cytoplasm"/>
    <property type="evidence" value="ECO:0007669"/>
    <property type="project" value="TreeGrafter"/>
</dbReference>
<keyword evidence="3" id="KW-0784">Thiamine biosynthesis</keyword>
<evidence type="ECO:0000313" key="6">
    <source>
        <dbReference type="Proteomes" id="UP000221961"/>
    </source>
</evidence>
<dbReference type="KEGG" id="ntp:CRH09_19435"/>
<dbReference type="PANTHER" id="PTHR20857">
    <property type="entry name" value="THIAMINE-PHOSPHATE PYROPHOSPHORYLASE"/>
    <property type="match status" value="1"/>
</dbReference>
<dbReference type="GO" id="GO:0004789">
    <property type="term" value="F:thiamine-phosphate diphosphorylase activity"/>
    <property type="evidence" value="ECO:0007669"/>
    <property type="project" value="TreeGrafter"/>
</dbReference>
<evidence type="ECO:0000259" key="4">
    <source>
        <dbReference type="Pfam" id="PF02581"/>
    </source>
</evidence>
<dbReference type="InterPro" id="IPR036206">
    <property type="entry name" value="ThiamineP_synth_sf"/>
</dbReference>
<dbReference type="Pfam" id="PF02581">
    <property type="entry name" value="TMP-TENI"/>
    <property type="match status" value="1"/>
</dbReference>
<dbReference type="EMBL" id="CP023778">
    <property type="protein sequence ID" value="ATL68033.1"/>
    <property type="molecule type" value="Genomic_DNA"/>
</dbReference>
<dbReference type="GO" id="GO:0009228">
    <property type="term" value="P:thiamine biosynthetic process"/>
    <property type="evidence" value="ECO:0007669"/>
    <property type="project" value="UniProtKB-KW"/>
</dbReference>
<comment type="function">
    <text evidence="1">Condenses 4-methyl-5-(beta-hydroxyethyl)thiazole monophosphate (THZ-P) and 2-methyl-4-amino-5-hydroxymethyl pyrimidine pyrophosphate (HMP-PP) to form thiamine monophosphate (TMP).</text>
</comment>
<comment type="pathway">
    <text evidence="2">Cofactor biosynthesis; thiamine diphosphate biosynthesis.</text>
</comment>
<evidence type="ECO:0000313" key="5">
    <source>
        <dbReference type="EMBL" id="ATL68033.1"/>
    </source>
</evidence>
<gene>
    <name evidence="5" type="ORF">CRH09_19435</name>
</gene>
<dbReference type="CDD" id="cd00564">
    <property type="entry name" value="TMP_TenI"/>
    <property type="match status" value="1"/>
</dbReference>
<protein>
    <recommendedName>
        <fullName evidence="4">Thiamine phosphate synthase/TenI domain-containing protein</fullName>
    </recommendedName>
</protein>
<sequence>MPSRESSSSTLYSEGMSAKSGQRPLIRLRRYGVTFMPVSTDHDSRLPALYPITPAWVTPDQRSRLMQCIEAELRSGVGLLRIRLPLWADDLVRDLASELSASVEAACARITLDADIPGAQALGGGFGVHLAARQLTDMDERPLPPGRLVGASCHSEYELERALRLGVDFVTLSPVAATASHPDAEPLGWNRFRQLVEGYPLPVYALGGMTPDQLTEARRHGAHGVAGIRAFWRSTVE</sequence>
<dbReference type="Proteomes" id="UP000221961">
    <property type="component" value="Chromosome"/>
</dbReference>
<evidence type="ECO:0000256" key="2">
    <source>
        <dbReference type="ARBA" id="ARBA00004948"/>
    </source>
</evidence>
<proteinExistence type="predicted"/>
<dbReference type="Gene3D" id="3.20.20.70">
    <property type="entry name" value="Aldolase class I"/>
    <property type="match status" value="1"/>
</dbReference>
<dbReference type="AlphaFoldDB" id="A0A291RKD3"/>
<accession>A0A291RKD3</accession>
<evidence type="ECO:0000256" key="1">
    <source>
        <dbReference type="ARBA" id="ARBA00003814"/>
    </source>
</evidence>
<evidence type="ECO:0000256" key="3">
    <source>
        <dbReference type="ARBA" id="ARBA00022977"/>
    </source>
</evidence>